<comment type="caution">
    <text evidence="1">The sequence shown here is derived from an EMBL/GenBank/DDBJ whole genome shotgun (WGS) entry which is preliminary data.</text>
</comment>
<gene>
    <name evidence="1" type="ORF">D1006_35505</name>
</gene>
<reference evidence="1 2" key="1">
    <citation type="submission" date="2018-08" db="EMBL/GenBank/DDBJ databases">
        <title>Mountain-cultivated ginseng endophyte, Burkholderia stabilis and its activity against ginseng root rot disease.</title>
        <authorList>
            <person name="Tapan Kumar M."/>
            <person name="Bae H."/>
            <person name="Shanmugam G."/>
            <person name="Jeon J."/>
        </authorList>
    </citation>
    <scope>NUCLEOTIDE SEQUENCE [LARGE SCALE GENOMIC DNA]</scope>
    <source>
        <strain evidence="1 2">EB159</strain>
    </source>
</reference>
<dbReference type="RefSeq" id="WP_129517831.1">
    <property type="nucleotide sequence ID" value="NZ_QWEX01000003.1"/>
</dbReference>
<protein>
    <submittedName>
        <fullName evidence="1">Uncharacterized protein</fullName>
    </submittedName>
</protein>
<evidence type="ECO:0000313" key="2">
    <source>
        <dbReference type="Proteomes" id="UP000289650"/>
    </source>
</evidence>
<proteinExistence type="predicted"/>
<sequence length="88" mass="9639">MSATVTFDEKNLLIEADVWRDLENGKDTVAFASVIAAADSAITRGGAFMIHRAGGDVLRHIHRPSEFAEFVSKVNERRAGNGLEPVER</sequence>
<accession>A0A4Q2A875</accession>
<dbReference type="OrthoDB" id="9931074at2"/>
<dbReference type="Proteomes" id="UP000289650">
    <property type="component" value="Unassembled WGS sequence"/>
</dbReference>
<organism evidence="1 2">
    <name type="scientific">Burkholderia stabilis</name>
    <dbReference type="NCBI Taxonomy" id="95485"/>
    <lineage>
        <taxon>Bacteria</taxon>
        <taxon>Pseudomonadati</taxon>
        <taxon>Pseudomonadota</taxon>
        <taxon>Betaproteobacteria</taxon>
        <taxon>Burkholderiales</taxon>
        <taxon>Burkholderiaceae</taxon>
        <taxon>Burkholderia</taxon>
        <taxon>Burkholderia cepacia complex</taxon>
    </lineage>
</organism>
<name>A0A4Q2A875_9BURK</name>
<evidence type="ECO:0000313" key="1">
    <source>
        <dbReference type="EMBL" id="RXV65388.1"/>
    </source>
</evidence>
<dbReference type="EMBL" id="QWEX01000003">
    <property type="protein sequence ID" value="RXV65388.1"/>
    <property type="molecule type" value="Genomic_DNA"/>
</dbReference>
<dbReference type="AlphaFoldDB" id="A0A4Q2A875"/>